<dbReference type="SUPFAM" id="SSF53756">
    <property type="entry name" value="UDP-Glycosyltransferase/glycogen phosphorylase"/>
    <property type="match status" value="1"/>
</dbReference>
<protein>
    <submittedName>
        <fullName evidence="1">Glycosyltransferase</fullName>
    </submittedName>
</protein>
<dbReference type="PANTHER" id="PTHR12526">
    <property type="entry name" value="GLYCOSYLTRANSFERASE"/>
    <property type="match status" value="1"/>
</dbReference>
<dbReference type="Proteomes" id="UP000516013">
    <property type="component" value="Chromosome"/>
</dbReference>
<proteinExistence type="predicted"/>
<evidence type="ECO:0000313" key="2">
    <source>
        <dbReference type="Proteomes" id="UP000516013"/>
    </source>
</evidence>
<keyword evidence="2" id="KW-1185">Reference proteome</keyword>
<evidence type="ECO:0000313" key="1">
    <source>
        <dbReference type="EMBL" id="QNP30035.1"/>
    </source>
</evidence>
<dbReference type="Gene3D" id="3.40.50.2000">
    <property type="entry name" value="Glycogen Phosphorylase B"/>
    <property type="match status" value="2"/>
</dbReference>
<dbReference type="GO" id="GO:0016757">
    <property type="term" value="F:glycosyltransferase activity"/>
    <property type="evidence" value="ECO:0007669"/>
    <property type="project" value="TreeGrafter"/>
</dbReference>
<gene>
    <name evidence="1" type="ORF">IAR63_02835</name>
</gene>
<dbReference type="PANTHER" id="PTHR12526:SF600">
    <property type="entry name" value="GLYCOSYL TRANSFERASE GROUP 1"/>
    <property type="match status" value="1"/>
</dbReference>
<dbReference type="Pfam" id="PF13692">
    <property type="entry name" value="Glyco_trans_1_4"/>
    <property type="match status" value="1"/>
</dbReference>
<sequence>MKILFVTPRFPYPLLRGDQFIPYHRLRILSQRHELTLLTLYHSAWELENIDQISHYCKAIYTVHLPKWQSLINVGKGLFTSELPLQACYYSSSRFQQQLDSILAANKFDVVHAFMMRIAPYFHHIHTPKIIELIDSMQLNLKRRVALESFPKRLIFQKELRRVTRYERDLPNLFNNLVVVSEKDAQLIPSERVKVIPFGIDTEFFSLQKQPPIEPTLIFSGNMSYAPNIHAVKWFVELCLPIIQQTIPDVKLLIAGANPTTEVRSLEQKRGVIVTGFVKSMPETLKKAKIAIAPMQSGSGMQSKILEAMASGLPVVTTTLGLGSLSANPGKEILIGDSPEDFAKATITLLQNSDLAREIRNLARQFVVNKYSWEFSANQVENLYNHIMLDISR</sequence>
<dbReference type="RefSeq" id="WP_187706510.1">
    <property type="nucleotide sequence ID" value="NZ_CP060822.1"/>
</dbReference>
<accession>A0A7H0F1W9</accession>
<dbReference type="KEGG" id="ccur:IAR63_02835"/>
<dbReference type="AlphaFoldDB" id="A0A7H0F1W9"/>
<dbReference type="EMBL" id="CP060822">
    <property type="protein sequence ID" value="QNP30035.1"/>
    <property type="molecule type" value="Genomic_DNA"/>
</dbReference>
<reference evidence="1 2" key="1">
    <citation type="submission" date="2020-08" db="EMBL/GenBank/DDBJ databases">
        <title>Complete genome sequence of Raphidiopsis curvispora isolated from drinking water reservoir in South Korea.</title>
        <authorList>
            <person name="Jeong J."/>
        </authorList>
    </citation>
    <scope>NUCLEOTIDE SEQUENCE [LARGE SCALE GENOMIC DNA]</scope>
    <source>
        <strain evidence="1 2">GIHE-G1</strain>
    </source>
</reference>
<organism evidence="1 2">
    <name type="scientific">Cylindrospermopsis curvispora GIHE-G1</name>
    <dbReference type="NCBI Taxonomy" id="2666332"/>
    <lineage>
        <taxon>Bacteria</taxon>
        <taxon>Bacillati</taxon>
        <taxon>Cyanobacteriota</taxon>
        <taxon>Cyanophyceae</taxon>
        <taxon>Nostocales</taxon>
        <taxon>Aphanizomenonaceae</taxon>
        <taxon>Cylindrospermopsis</taxon>
    </lineage>
</organism>
<dbReference type="CDD" id="cd03801">
    <property type="entry name" value="GT4_PimA-like"/>
    <property type="match status" value="1"/>
</dbReference>
<keyword evidence="1" id="KW-0808">Transferase</keyword>
<name>A0A7H0F1W9_9CYAN</name>